<evidence type="ECO:0000313" key="3">
    <source>
        <dbReference type="Proteomes" id="UP000198287"/>
    </source>
</evidence>
<name>A0A226D1X3_FOLCA</name>
<keyword evidence="3" id="KW-1185">Reference proteome</keyword>
<accession>A0A226D1X3</accession>
<dbReference type="Proteomes" id="UP000198287">
    <property type="component" value="Unassembled WGS sequence"/>
</dbReference>
<feature type="region of interest" description="Disordered" evidence="1">
    <location>
        <begin position="78"/>
        <end position="100"/>
    </location>
</feature>
<reference evidence="2 3" key="1">
    <citation type="submission" date="2015-12" db="EMBL/GenBank/DDBJ databases">
        <title>The genome of Folsomia candida.</title>
        <authorList>
            <person name="Faddeeva A."/>
            <person name="Derks M.F."/>
            <person name="Anvar Y."/>
            <person name="Smit S."/>
            <person name="Van Straalen N."/>
            <person name="Roelofs D."/>
        </authorList>
    </citation>
    <scope>NUCLEOTIDE SEQUENCE [LARGE SCALE GENOMIC DNA]</scope>
    <source>
        <strain evidence="2 3">VU population</strain>
        <tissue evidence="2">Whole body</tissue>
    </source>
</reference>
<dbReference type="AlphaFoldDB" id="A0A226D1X3"/>
<gene>
    <name evidence="2" type="ORF">Fcan01_25655</name>
</gene>
<organism evidence="2 3">
    <name type="scientific">Folsomia candida</name>
    <name type="common">Springtail</name>
    <dbReference type="NCBI Taxonomy" id="158441"/>
    <lineage>
        <taxon>Eukaryota</taxon>
        <taxon>Metazoa</taxon>
        <taxon>Ecdysozoa</taxon>
        <taxon>Arthropoda</taxon>
        <taxon>Hexapoda</taxon>
        <taxon>Collembola</taxon>
        <taxon>Entomobryomorpha</taxon>
        <taxon>Isotomoidea</taxon>
        <taxon>Isotomidae</taxon>
        <taxon>Proisotominae</taxon>
        <taxon>Folsomia</taxon>
    </lineage>
</organism>
<proteinExistence type="predicted"/>
<evidence type="ECO:0000256" key="1">
    <source>
        <dbReference type="SAM" id="MobiDB-lite"/>
    </source>
</evidence>
<evidence type="ECO:0000313" key="2">
    <source>
        <dbReference type="EMBL" id="OXA39572.1"/>
    </source>
</evidence>
<protein>
    <submittedName>
        <fullName evidence="2">Uncharacterized protein</fullName>
    </submittedName>
</protein>
<dbReference type="EMBL" id="LNIX01000038">
    <property type="protein sequence ID" value="OXA39572.1"/>
    <property type="molecule type" value="Genomic_DNA"/>
</dbReference>
<sequence length="341" mass="38076">MFAKWKRFGIMDKEADKIFDQIVSSTIEKRRTYCKGSSMLVCDKATEKCVCGEFNVQIGVLRAWSTQLFLEAGVRGGRSTRGQPEAGVRGGRSTRGQPEAGVRMVGRSTEAGVRKISDRIDRRIPGLEYVLRPPEAGVRDFFWRPEYTWPAGGRSTHGRLEAGIGEFRAWSTSASGGRSTRRPEYAWPAGGRSTRRPEYAWPEYAEAGGRKISDLWDNETGEKVCRWSRGAQCDFSSCTIPGRFVNQCGQILSCNSVREEGLCTGSSESDYLLYTIHNKIAPEEYRENVMMGEVCRCGDEIRRNSTSSVIGTGRIKRSLREEEGNVYEQAKAIMSPQGATN</sequence>
<comment type="caution">
    <text evidence="2">The sequence shown here is derived from an EMBL/GenBank/DDBJ whole genome shotgun (WGS) entry which is preliminary data.</text>
</comment>